<dbReference type="Pfam" id="PF16472">
    <property type="entry name" value="DUF5050"/>
    <property type="match status" value="1"/>
</dbReference>
<feature type="domain" description="Prolow-density lipoprotein receptor-related protein 1-like beta-propeller" evidence="2">
    <location>
        <begin position="45"/>
        <end position="178"/>
    </location>
</feature>
<evidence type="ECO:0000313" key="3">
    <source>
        <dbReference type="EMBL" id="MCY6369343.1"/>
    </source>
</evidence>
<gene>
    <name evidence="3" type="ORF">OXH55_01620</name>
</gene>
<dbReference type="EMBL" id="JAPQES010000001">
    <property type="protein sequence ID" value="MCY6369343.1"/>
    <property type="molecule type" value="Genomic_DNA"/>
</dbReference>
<accession>A0ABT4CLI9</accession>
<protein>
    <submittedName>
        <fullName evidence="3">DUF5050 domain-containing protein</fullName>
    </submittedName>
</protein>
<evidence type="ECO:0000259" key="2">
    <source>
        <dbReference type="Pfam" id="PF16472"/>
    </source>
</evidence>
<keyword evidence="1" id="KW-0732">Signal</keyword>
<reference evidence="3" key="1">
    <citation type="submission" date="2022-12" db="EMBL/GenBank/DDBJ databases">
        <authorList>
            <person name="Wang J."/>
        </authorList>
    </citation>
    <scope>NUCLEOTIDE SEQUENCE</scope>
    <source>
        <strain evidence="3">HY-42-06</strain>
    </source>
</reference>
<comment type="caution">
    <text evidence="3">The sequence shown here is derived from an EMBL/GenBank/DDBJ whole genome shotgun (WGS) entry which is preliminary data.</text>
</comment>
<evidence type="ECO:0000313" key="4">
    <source>
        <dbReference type="Proteomes" id="UP001079657"/>
    </source>
</evidence>
<evidence type="ECO:0000256" key="1">
    <source>
        <dbReference type="SAM" id="SignalP"/>
    </source>
</evidence>
<organism evidence="3 4">
    <name type="scientific">Clostridium ganghwense</name>
    <dbReference type="NCBI Taxonomy" id="312089"/>
    <lineage>
        <taxon>Bacteria</taxon>
        <taxon>Bacillati</taxon>
        <taxon>Bacillota</taxon>
        <taxon>Clostridia</taxon>
        <taxon>Eubacteriales</taxon>
        <taxon>Clostridiaceae</taxon>
        <taxon>Clostridium</taxon>
    </lineage>
</organism>
<dbReference type="Proteomes" id="UP001079657">
    <property type="component" value="Unassembled WGS sequence"/>
</dbReference>
<feature type="chain" id="PRO_5045682107" evidence="1">
    <location>
        <begin position="31"/>
        <end position="443"/>
    </location>
</feature>
<feature type="signal peptide" evidence="1">
    <location>
        <begin position="1"/>
        <end position="30"/>
    </location>
</feature>
<dbReference type="InterPro" id="IPR032485">
    <property type="entry name" value="LRP1-like_beta_prop"/>
</dbReference>
<dbReference type="RefSeq" id="WP_268047660.1">
    <property type="nucleotide sequence ID" value="NZ_JAPQES010000001.1"/>
</dbReference>
<proteinExistence type="predicted"/>
<dbReference type="InterPro" id="IPR011042">
    <property type="entry name" value="6-blade_b-propeller_TolB-like"/>
</dbReference>
<name>A0ABT4CLI9_9CLOT</name>
<sequence>MKKITSMLRQTFCTLLSCLFVFTGVMVAQAALSPAVVAKAATASDNAYVYYVSNGSLYRVMSDGTKEQRLVNSFQGVQLTPAGNYLYYMYDERSTTLLRIPMDGSAVLPSRFQSDVVHFVVDGDFIYYMNDKGAIYRASVNAKKASEAKLITDMADTKHPGFVVIEGRVYYNALKSGRTTWVASKAANGSGQVQWIASGAIPNPWFTRTDKTSIYMMINTKPEETRYSLNCMVLYSIPKKGGAAKALNLKTPLNANSVYSGWWTNGYFLFNNGISLDLNGEYDYTTSKGCIMDMKGNMIQIHDTGIYEIANIAPNKLVFVDAYGNAFVSTLNNNKIVNKKQLSINYAGYVRNLMTDGKVGATMLFAQSGAYMLQPDLSLKKMVGIEWDLCMYKDNVPGFFYVNAGDNGRLYHMNNDGKTSTKLSDKKVKRIVLISKPNAASQK</sequence>
<keyword evidence="4" id="KW-1185">Reference proteome</keyword>
<dbReference type="SUPFAM" id="SSF82171">
    <property type="entry name" value="DPP6 N-terminal domain-like"/>
    <property type="match status" value="1"/>
</dbReference>
<dbReference type="Gene3D" id="2.120.10.30">
    <property type="entry name" value="TolB, C-terminal domain"/>
    <property type="match status" value="1"/>
</dbReference>